<dbReference type="PANTHER" id="PTHR22814:SF138">
    <property type="entry name" value="OS06G0542300 PROTEIN"/>
    <property type="match status" value="1"/>
</dbReference>
<reference evidence="3" key="1">
    <citation type="submission" date="2015-06" db="UniProtKB">
        <authorList>
            <consortium name="EnsemblPlants"/>
        </authorList>
    </citation>
    <scope>IDENTIFICATION</scope>
</reference>
<proteinExistence type="predicted"/>
<dbReference type="SUPFAM" id="SSF55008">
    <property type="entry name" value="HMA, heavy metal-associated domain"/>
    <property type="match status" value="1"/>
</dbReference>
<dbReference type="Pfam" id="PF00403">
    <property type="entry name" value="HMA"/>
    <property type="match status" value="1"/>
</dbReference>
<evidence type="ECO:0000256" key="1">
    <source>
        <dbReference type="ARBA" id="ARBA00022723"/>
    </source>
</evidence>
<dbReference type="PANTHER" id="PTHR22814">
    <property type="entry name" value="COPPER TRANSPORT PROTEIN ATOX1-RELATED"/>
    <property type="match status" value="1"/>
</dbReference>
<name>M8BV22_AEGTA</name>
<dbReference type="GO" id="GO:0046872">
    <property type="term" value="F:metal ion binding"/>
    <property type="evidence" value="ECO:0007669"/>
    <property type="project" value="UniProtKB-KW"/>
</dbReference>
<dbReference type="EnsemblPlants" id="EMT25784">
    <property type="protein sequence ID" value="EMT25784"/>
    <property type="gene ID" value="F775_44012"/>
</dbReference>
<organism evidence="3">
    <name type="scientific">Aegilops tauschii</name>
    <name type="common">Tausch's goatgrass</name>
    <name type="synonym">Aegilops squarrosa</name>
    <dbReference type="NCBI Taxonomy" id="37682"/>
    <lineage>
        <taxon>Eukaryota</taxon>
        <taxon>Viridiplantae</taxon>
        <taxon>Streptophyta</taxon>
        <taxon>Embryophyta</taxon>
        <taxon>Tracheophyta</taxon>
        <taxon>Spermatophyta</taxon>
        <taxon>Magnoliopsida</taxon>
        <taxon>Liliopsida</taxon>
        <taxon>Poales</taxon>
        <taxon>Poaceae</taxon>
        <taxon>BOP clade</taxon>
        <taxon>Pooideae</taxon>
        <taxon>Triticodae</taxon>
        <taxon>Triticeae</taxon>
        <taxon>Triticinae</taxon>
        <taxon>Aegilops</taxon>
    </lineage>
</organism>
<keyword evidence="1" id="KW-0479">Metal-binding</keyword>
<protein>
    <recommendedName>
        <fullName evidence="2">HMA domain-containing protein</fullName>
    </recommendedName>
</protein>
<sequence length="217" mass="24018">MGHQMGANPPDVTRALGQVQNRSERVNHKVEEKWGDRVSLSDPLASQEIVEMQMNIDCDGCEDNVRKALLRLQGVHYVDVDRARDKVTVTGTASQKKVLRAARRTGKLAVLWPSAYDPGYHHAYAYAHAQPAYYSYQAKPAAAHAHRNYNSVPHGKSGYMPAAQYGSASSYNYHVHGYYDSDLHGYYHQQQGLSNAAVPVDAGSYFSDDNPSACSVM</sequence>
<accession>M8BV22</accession>
<dbReference type="AlphaFoldDB" id="M8BV22"/>
<dbReference type="Gene3D" id="3.30.70.100">
    <property type="match status" value="1"/>
</dbReference>
<dbReference type="PROSITE" id="PS50846">
    <property type="entry name" value="HMA_2"/>
    <property type="match status" value="1"/>
</dbReference>
<dbReference type="InterPro" id="IPR036163">
    <property type="entry name" value="HMA_dom_sf"/>
</dbReference>
<feature type="domain" description="HMA" evidence="2">
    <location>
        <begin position="47"/>
        <end position="110"/>
    </location>
</feature>
<evidence type="ECO:0000259" key="2">
    <source>
        <dbReference type="PROSITE" id="PS50846"/>
    </source>
</evidence>
<evidence type="ECO:0000313" key="3">
    <source>
        <dbReference type="EnsemblPlants" id="EMT25784"/>
    </source>
</evidence>
<dbReference type="CDD" id="cd00371">
    <property type="entry name" value="HMA"/>
    <property type="match status" value="1"/>
</dbReference>
<dbReference type="InterPro" id="IPR006121">
    <property type="entry name" value="HMA_dom"/>
</dbReference>